<dbReference type="Proteomes" id="UP001273505">
    <property type="component" value="Unassembled WGS sequence"/>
</dbReference>
<evidence type="ECO:0000259" key="7">
    <source>
        <dbReference type="PROSITE" id="PS50043"/>
    </source>
</evidence>
<keyword evidence="3" id="KW-0805">Transcription regulation</keyword>
<evidence type="ECO:0000256" key="4">
    <source>
        <dbReference type="ARBA" id="ARBA00023125"/>
    </source>
</evidence>
<sequence>MNEASSKQDVVLVVDDSIDSIRMISDVLEEAEMTVLVALEGSQALTITKNISPDIILLDAIMPNMDGFATCRALKENPKLMDVPIIFMTGLSDTEHVVMGLKSGGVDYITKPINASELVARMHVHLANARMTQSARMALDAAGQTLFAIDQDGDTLWATPRVYQLLARLPGGESENERGLQKTLKTWLEHTPGAGHKMQLQGLDESICVEYLANVSGNEHLLRLSDQPSNESYTDLLRTRFQVTVREADVLLWIANGKTNREIGQILEMSPRTVNKHLEQVFKKMGVENRTSAAAMAIRTLAEKG</sequence>
<dbReference type="PRINTS" id="PR00038">
    <property type="entry name" value="HTHLUXR"/>
</dbReference>
<evidence type="ECO:0000313" key="10">
    <source>
        <dbReference type="Proteomes" id="UP001273505"/>
    </source>
</evidence>
<dbReference type="InterPro" id="IPR036388">
    <property type="entry name" value="WH-like_DNA-bd_sf"/>
</dbReference>
<dbReference type="InterPro" id="IPR001789">
    <property type="entry name" value="Sig_transdc_resp-reg_receiver"/>
</dbReference>
<keyword evidence="5" id="KW-0804">Transcription</keyword>
<gene>
    <name evidence="9" type="ORF">SCD92_01620</name>
</gene>
<comment type="caution">
    <text evidence="9">The sequence shown here is derived from an EMBL/GenBank/DDBJ whole genome shotgun (WGS) entry which is preliminary data.</text>
</comment>
<dbReference type="Pfam" id="PF00072">
    <property type="entry name" value="Response_reg"/>
    <property type="match status" value="1"/>
</dbReference>
<dbReference type="Gene3D" id="1.10.10.10">
    <property type="entry name" value="Winged helix-like DNA-binding domain superfamily/Winged helix DNA-binding domain"/>
    <property type="match status" value="1"/>
</dbReference>
<dbReference type="PANTHER" id="PTHR48111">
    <property type="entry name" value="REGULATOR OF RPOS"/>
    <property type="match status" value="1"/>
</dbReference>
<dbReference type="Gene3D" id="3.40.50.2300">
    <property type="match status" value="1"/>
</dbReference>
<dbReference type="PROSITE" id="PS50043">
    <property type="entry name" value="HTH_LUXR_2"/>
    <property type="match status" value="1"/>
</dbReference>
<protein>
    <submittedName>
        <fullName evidence="9">DNA-binding response regulator</fullName>
    </submittedName>
</protein>
<dbReference type="Pfam" id="PF00196">
    <property type="entry name" value="GerE"/>
    <property type="match status" value="1"/>
</dbReference>
<evidence type="ECO:0000256" key="3">
    <source>
        <dbReference type="ARBA" id="ARBA00023015"/>
    </source>
</evidence>
<proteinExistence type="predicted"/>
<feature type="domain" description="Response regulatory" evidence="8">
    <location>
        <begin position="10"/>
        <end position="126"/>
    </location>
</feature>
<evidence type="ECO:0000313" key="9">
    <source>
        <dbReference type="EMBL" id="MDX6848038.1"/>
    </source>
</evidence>
<evidence type="ECO:0000256" key="2">
    <source>
        <dbReference type="ARBA" id="ARBA00023012"/>
    </source>
</evidence>
<keyword evidence="1 6" id="KW-0597">Phosphoprotein</keyword>
<dbReference type="SUPFAM" id="SSF46894">
    <property type="entry name" value="C-terminal effector domain of the bipartite response regulators"/>
    <property type="match status" value="1"/>
</dbReference>
<dbReference type="GO" id="GO:0003677">
    <property type="term" value="F:DNA binding"/>
    <property type="evidence" value="ECO:0007669"/>
    <property type="project" value="UniProtKB-KW"/>
</dbReference>
<dbReference type="SMART" id="SM00421">
    <property type="entry name" value="HTH_LUXR"/>
    <property type="match status" value="1"/>
</dbReference>
<organism evidence="9 10">
    <name type="scientific">Gilvimarinus gilvus</name>
    <dbReference type="NCBI Taxonomy" id="3058038"/>
    <lineage>
        <taxon>Bacteria</taxon>
        <taxon>Pseudomonadati</taxon>
        <taxon>Pseudomonadota</taxon>
        <taxon>Gammaproteobacteria</taxon>
        <taxon>Cellvibrionales</taxon>
        <taxon>Cellvibrionaceae</taxon>
        <taxon>Gilvimarinus</taxon>
    </lineage>
</organism>
<name>A0ABU4RT22_9GAMM</name>
<dbReference type="SMART" id="SM00448">
    <property type="entry name" value="REC"/>
    <property type="match status" value="1"/>
</dbReference>
<keyword evidence="4 9" id="KW-0238">DNA-binding</keyword>
<evidence type="ECO:0000259" key="8">
    <source>
        <dbReference type="PROSITE" id="PS50110"/>
    </source>
</evidence>
<accession>A0ABU4RT22</accession>
<reference evidence="9 10" key="1">
    <citation type="submission" date="2023-11" db="EMBL/GenBank/DDBJ databases">
        <title>Gilvimarinus fulvus sp. nov., isolated from the surface of Kelp.</title>
        <authorList>
            <person name="Sun Y.Y."/>
            <person name="Gong Y."/>
            <person name="Du Z.J."/>
        </authorList>
    </citation>
    <scope>NUCLEOTIDE SEQUENCE [LARGE SCALE GENOMIC DNA]</scope>
    <source>
        <strain evidence="9 10">SDUM040013</strain>
    </source>
</reference>
<dbReference type="PROSITE" id="PS50110">
    <property type="entry name" value="RESPONSE_REGULATORY"/>
    <property type="match status" value="1"/>
</dbReference>
<dbReference type="InterPro" id="IPR039420">
    <property type="entry name" value="WalR-like"/>
</dbReference>
<feature type="modified residue" description="4-aspartylphosphate" evidence="6">
    <location>
        <position position="59"/>
    </location>
</feature>
<evidence type="ECO:0000256" key="1">
    <source>
        <dbReference type="ARBA" id="ARBA00022553"/>
    </source>
</evidence>
<dbReference type="InterPro" id="IPR000792">
    <property type="entry name" value="Tscrpt_reg_LuxR_C"/>
</dbReference>
<evidence type="ECO:0000256" key="5">
    <source>
        <dbReference type="ARBA" id="ARBA00023163"/>
    </source>
</evidence>
<dbReference type="InterPro" id="IPR016032">
    <property type="entry name" value="Sig_transdc_resp-reg_C-effctor"/>
</dbReference>
<keyword evidence="10" id="KW-1185">Reference proteome</keyword>
<keyword evidence="2" id="KW-0902">Two-component regulatory system</keyword>
<dbReference type="EMBL" id="JAXAFO010000002">
    <property type="protein sequence ID" value="MDX6848038.1"/>
    <property type="molecule type" value="Genomic_DNA"/>
</dbReference>
<feature type="domain" description="HTH luxR-type" evidence="7">
    <location>
        <begin position="236"/>
        <end position="301"/>
    </location>
</feature>
<dbReference type="PANTHER" id="PTHR48111:SF1">
    <property type="entry name" value="TWO-COMPONENT RESPONSE REGULATOR ORR33"/>
    <property type="match status" value="1"/>
</dbReference>
<dbReference type="RefSeq" id="WP_302723256.1">
    <property type="nucleotide sequence ID" value="NZ_JAULRU010000583.1"/>
</dbReference>
<dbReference type="InterPro" id="IPR011006">
    <property type="entry name" value="CheY-like_superfamily"/>
</dbReference>
<evidence type="ECO:0000256" key="6">
    <source>
        <dbReference type="PROSITE-ProRule" id="PRU00169"/>
    </source>
</evidence>
<dbReference type="SUPFAM" id="SSF52172">
    <property type="entry name" value="CheY-like"/>
    <property type="match status" value="1"/>
</dbReference>
<dbReference type="CDD" id="cd06170">
    <property type="entry name" value="LuxR_C_like"/>
    <property type="match status" value="1"/>
</dbReference>